<dbReference type="GO" id="GO:0016020">
    <property type="term" value="C:membrane"/>
    <property type="evidence" value="ECO:0007669"/>
    <property type="project" value="UniProtKB-SubCell"/>
</dbReference>
<keyword evidence="9" id="KW-1185">Reference proteome</keyword>
<keyword evidence="4 7" id="KW-0812">Transmembrane</keyword>
<sequence length="401" mass="43161">MDNLLLVLKQHGMWGGVLGTLTFIVLGFFATKKGILTKETNGRITKFLIQFALPFLCIAAFMQPANKALAKEIGIVLATSILFYVLAAVVSAILVKHAPKLVPKLVTKKAEELLAASGNTGLKGQYREEAIKSIQGKVMTTVIMLSYGSLQFFAYPLLIALSGDVTKGAIFDKGSALALAQIWCLPYMIAAFSYVAMQYSGQKISKATIKPIMKAILHPMMIALYISLFMWALQFAVTTKFGLNFQEDPKGQQFWQGLHFKAGKIFPTVSKILGFGIGIISPLAWIVIGGSLAASDIKKSMANKSVWIVSVLRLTLMPLIAFLIAVLLVSTKLVSVSTGTMLTLLGATPPAAVCIMFAVANKHEHTTFTAEVSALSTLLSVFAMPVWIVIANVALKAIAGV</sequence>
<gene>
    <name evidence="8" type="ORF">HGG69_00715</name>
</gene>
<evidence type="ECO:0000313" key="9">
    <source>
        <dbReference type="Proteomes" id="UP000501060"/>
    </source>
</evidence>
<dbReference type="InterPro" id="IPR004776">
    <property type="entry name" value="Mem_transp_PIN-like"/>
</dbReference>
<feature type="transmembrane region" description="Helical" evidence="7">
    <location>
        <begin position="272"/>
        <end position="294"/>
    </location>
</feature>
<dbReference type="RefSeq" id="WP_169604903.1">
    <property type="nucleotide sequence ID" value="NZ_CP051481.1"/>
</dbReference>
<keyword evidence="6 7" id="KW-0472">Membrane</keyword>
<keyword evidence="3" id="KW-1003">Cell membrane</keyword>
<evidence type="ECO:0000256" key="6">
    <source>
        <dbReference type="ARBA" id="ARBA00023136"/>
    </source>
</evidence>
<evidence type="ECO:0000256" key="3">
    <source>
        <dbReference type="ARBA" id="ARBA00022475"/>
    </source>
</evidence>
<feature type="transmembrane region" description="Helical" evidence="7">
    <location>
        <begin position="175"/>
        <end position="195"/>
    </location>
</feature>
<feature type="transmembrane region" description="Helical" evidence="7">
    <location>
        <begin position="372"/>
        <end position="395"/>
    </location>
</feature>
<evidence type="ECO:0000313" key="8">
    <source>
        <dbReference type="EMBL" id="QJG66852.1"/>
    </source>
</evidence>
<feature type="transmembrane region" description="Helical" evidence="7">
    <location>
        <begin position="12"/>
        <end position="31"/>
    </location>
</feature>
<dbReference type="EMBL" id="CP051481">
    <property type="protein sequence ID" value="QJG66852.1"/>
    <property type="molecule type" value="Genomic_DNA"/>
</dbReference>
<dbReference type="KEGG" id="mphe:HGG69_00715"/>
<evidence type="ECO:0000256" key="1">
    <source>
        <dbReference type="ARBA" id="ARBA00004141"/>
    </source>
</evidence>
<dbReference type="GO" id="GO:0055085">
    <property type="term" value="P:transmembrane transport"/>
    <property type="evidence" value="ECO:0007669"/>
    <property type="project" value="InterPro"/>
</dbReference>
<feature type="transmembrane region" description="Helical" evidence="7">
    <location>
        <begin position="73"/>
        <end position="95"/>
    </location>
</feature>
<keyword evidence="2" id="KW-0813">Transport</keyword>
<dbReference type="PANTHER" id="PTHR36838:SF3">
    <property type="entry name" value="TRANSPORTER AUXIN EFFLUX CARRIER EC FAMILY"/>
    <property type="match status" value="1"/>
</dbReference>
<accession>A0A858U353</accession>
<evidence type="ECO:0000256" key="5">
    <source>
        <dbReference type="ARBA" id="ARBA00022989"/>
    </source>
</evidence>
<feature type="transmembrane region" description="Helical" evidence="7">
    <location>
        <begin position="43"/>
        <end position="61"/>
    </location>
</feature>
<feature type="transmembrane region" description="Helical" evidence="7">
    <location>
        <begin position="142"/>
        <end position="163"/>
    </location>
</feature>
<dbReference type="Proteomes" id="UP000501060">
    <property type="component" value="Chromosome"/>
</dbReference>
<comment type="subcellular location">
    <subcellularLocation>
        <location evidence="1">Membrane</location>
        <topology evidence="1">Multi-pass membrane protein</topology>
    </subcellularLocation>
</comment>
<feature type="transmembrane region" description="Helical" evidence="7">
    <location>
        <begin position="341"/>
        <end position="360"/>
    </location>
</feature>
<proteinExistence type="predicted"/>
<evidence type="ECO:0000256" key="2">
    <source>
        <dbReference type="ARBA" id="ARBA00022448"/>
    </source>
</evidence>
<feature type="transmembrane region" description="Helical" evidence="7">
    <location>
        <begin position="306"/>
        <end position="329"/>
    </location>
</feature>
<evidence type="ECO:0000256" key="4">
    <source>
        <dbReference type="ARBA" id="ARBA00022692"/>
    </source>
</evidence>
<feature type="transmembrane region" description="Helical" evidence="7">
    <location>
        <begin position="216"/>
        <end position="237"/>
    </location>
</feature>
<protein>
    <submittedName>
        <fullName evidence="8">Malate transporter</fullName>
    </submittedName>
</protein>
<name>A0A858U353_9MOLU</name>
<keyword evidence="5 7" id="KW-1133">Transmembrane helix</keyword>
<dbReference type="PANTHER" id="PTHR36838">
    <property type="entry name" value="AUXIN EFFLUX CARRIER FAMILY PROTEIN"/>
    <property type="match status" value="1"/>
</dbReference>
<reference evidence="8 9" key="1">
    <citation type="submission" date="2020-04" db="EMBL/GenBank/DDBJ databases">
        <title>Novel Mycoplasma species detected in Phocoena phocoena (harbor porpoise) from the USA.</title>
        <authorList>
            <person name="Volokhov D.V."/>
        </authorList>
    </citation>
    <scope>NUCLEOTIDE SEQUENCE [LARGE SCALE GENOMIC DNA]</scope>
    <source>
        <strain evidence="8 9">Phocoena C-264-GEN</strain>
    </source>
</reference>
<organism evidence="8 9">
    <name type="scientific">Mycoplasma phocoenae</name>
    <dbReference type="NCBI Taxonomy" id="754517"/>
    <lineage>
        <taxon>Bacteria</taxon>
        <taxon>Bacillati</taxon>
        <taxon>Mycoplasmatota</taxon>
        <taxon>Mollicutes</taxon>
        <taxon>Mycoplasmataceae</taxon>
        <taxon>Mycoplasma</taxon>
    </lineage>
</organism>
<evidence type="ECO:0000256" key="7">
    <source>
        <dbReference type="SAM" id="Phobius"/>
    </source>
</evidence>
<dbReference type="Pfam" id="PF03547">
    <property type="entry name" value="Mem_trans"/>
    <property type="match status" value="2"/>
</dbReference>
<dbReference type="AlphaFoldDB" id="A0A858U353"/>